<dbReference type="STRING" id="1802517.A2892_05595"/>
<keyword evidence="1" id="KW-0812">Transmembrane</keyword>
<evidence type="ECO:0000313" key="3">
    <source>
        <dbReference type="Proteomes" id="UP000176404"/>
    </source>
</evidence>
<protein>
    <recommendedName>
        <fullName evidence="4">Cell division protein FtsL</fullName>
    </recommendedName>
</protein>
<dbReference type="Proteomes" id="UP000176404">
    <property type="component" value="Unassembled WGS sequence"/>
</dbReference>
<gene>
    <name evidence="2" type="ORF">A2892_05595</name>
</gene>
<name>A0A1F8B5M7_9BACT</name>
<evidence type="ECO:0000256" key="1">
    <source>
        <dbReference type="SAM" id="Phobius"/>
    </source>
</evidence>
<feature type="transmembrane region" description="Helical" evidence="1">
    <location>
        <begin position="21"/>
        <end position="41"/>
    </location>
</feature>
<dbReference type="EMBL" id="MGHD01000022">
    <property type="protein sequence ID" value="OGM59307.1"/>
    <property type="molecule type" value="Genomic_DNA"/>
</dbReference>
<comment type="caution">
    <text evidence="2">The sequence shown here is derived from an EMBL/GenBank/DDBJ whole genome shotgun (WGS) entry which is preliminary data.</text>
</comment>
<keyword evidence="1" id="KW-0472">Membrane</keyword>
<keyword evidence="1" id="KW-1133">Transmembrane helix</keyword>
<dbReference type="AlphaFoldDB" id="A0A1F8B5M7"/>
<accession>A0A1F8B5M7</accession>
<proteinExistence type="predicted"/>
<organism evidence="2 3">
    <name type="scientific">Candidatus Woesebacteria bacterium RIFCSPLOWO2_01_FULL_39_10b</name>
    <dbReference type="NCBI Taxonomy" id="1802517"/>
    <lineage>
        <taxon>Bacteria</taxon>
        <taxon>Candidatus Woeseibacteriota</taxon>
    </lineage>
</organism>
<reference evidence="2 3" key="1">
    <citation type="journal article" date="2016" name="Nat. Commun.">
        <title>Thousands of microbial genomes shed light on interconnected biogeochemical processes in an aquifer system.</title>
        <authorList>
            <person name="Anantharaman K."/>
            <person name="Brown C.T."/>
            <person name="Hug L.A."/>
            <person name="Sharon I."/>
            <person name="Castelle C.J."/>
            <person name="Probst A.J."/>
            <person name="Thomas B.C."/>
            <person name="Singh A."/>
            <person name="Wilkins M.J."/>
            <person name="Karaoz U."/>
            <person name="Brodie E.L."/>
            <person name="Williams K.H."/>
            <person name="Hubbard S.S."/>
            <person name="Banfield J.F."/>
        </authorList>
    </citation>
    <scope>NUCLEOTIDE SEQUENCE [LARGE SCALE GENOMIC DNA]</scope>
</reference>
<sequence length="105" mass="12013">MRDRRKKVISQKKKILDKKNISILFLGLFIIFELVLTIKAVTLGTTLSLYEKEEERLSSENKKLSRELVQKTSLAEVEAKAKDLGFERLEKVIYLTPGDSFAGKP</sequence>
<evidence type="ECO:0000313" key="2">
    <source>
        <dbReference type="EMBL" id="OGM59307.1"/>
    </source>
</evidence>
<evidence type="ECO:0008006" key="4">
    <source>
        <dbReference type="Google" id="ProtNLM"/>
    </source>
</evidence>